<dbReference type="AlphaFoldDB" id="A0A7S7NPE1"/>
<protein>
    <recommendedName>
        <fullName evidence="5">DUF5667 domain-containing protein</fullName>
    </recommendedName>
</protein>
<evidence type="ECO:0000256" key="2">
    <source>
        <dbReference type="SAM" id="SignalP"/>
    </source>
</evidence>
<keyword evidence="4" id="KW-1185">Reference proteome</keyword>
<evidence type="ECO:0000313" key="3">
    <source>
        <dbReference type="EMBL" id="QOY87347.1"/>
    </source>
</evidence>
<dbReference type="RefSeq" id="WP_194449016.1">
    <property type="nucleotide sequence ID" value="NZ_CP063849.1"/>
</dbReference>
<proteinExistence type="predicted"/>
<evidence type="ECO:0000256" key="1">
    <source>
        <dbReference type="SAM" id="MobiDB-lite"/>
    </source>
</evidence>
<feature type="chain" id="PRO_5032676512" description="DUF5667 domain-containing protein" evidence="2">
    <location>
        <begin position="19"/>
        <end position="228"/>
    </location>
</feature>
<feature type="region of interest" description="Disordered" evidence="1">
    <location>
        <begin position="166"/>
        <end position="228"/>
    </location>
</feature>
<dbReference type="Proteomes" id="UP000593892">
    <property type="component" value="Chromosome"/>
</dbReference>
<gene>
    <name evidence="3" type="ORF">IRI77_32050</name>
</gene>
<evidence type="ECO:0008006" key="5">
    <source>
        <dbReference type="Google" id="ProtNLM"/>
    </source>
</evidence>
<name>A0A7S7NPE1_PALFE</name>
<reference evidence="3 4" key="1">
    <citation type="submission" date="2020-10" db="EMBL/GenBank/DDBJ databases">
        <title>Complete genome sequence of Paludibaculum fermentans P105T, a facultatively anaerobic acidobacterium capable of dissimilatory Fe(III) reduction.</title>
        <authorList>
            <person name="Dedysh S.N."/>
            <person name="Beletsky A.V."/>
            <person name="Kulichevskaya I.S."/>
            <person name="Mardanov A.V."/>
            <person name="Ravin N.V."/>
        </authorList>
    </citation>
    <scope>NUCLEOTIDE SEQUENCE [LARGE SCALE GENOMIC DNA]</scope>
    <source>
        <strain evidence="3 4">P105</strain>
    </source>
</reference>
<feature type="signal peptide" evidence="2">
    <location>
        <begin position="1"/>
        <end position="18"/>
    </location>
</feature>
<organism evidence="3 4">
    <name type="scientific">Paludibaculum fermentans</name>
    <dbReference type="NCBI Taxonomy" id="1473598"/>
    <lineage>
        <taxon>Bacteria</taxon>
        <taxon>Pseudomonadati</taxon>
        <taxon>Acidobacteriota</taxon>
        <taxon>Terriglobia</taxon>
        <taxon>Bryobacterales</taxon>
        <taxon>Bryobacteraceae</taxon>
        <taxon>Paludibaculum</taxon>
    </lineage>
</organism>
<evidence type="ECO:0000313" key="4">
    <source>
        <dbReference type="Proteomes" id="UP000593892"/>
    </source>
</evidence>
<accession>A0A7S7NPE1</accession>
<keyword evidence="2" id="KW-0732">Signal</keyword>
<feature type="compositionally biased region" description="Basic and acidic residues" evidence="1">
    <location>
        <begin position="217"/>
        <end position="228"/>
    </location>
</feature>
<sequence>MRFLLALLLLAAPLAAQKDFLTADETDQVRIVQDPDERLALYVKFAQQRISLLDQLFAKQKAGRSGLIHDTLEQYTEIMDAIDSYIDNSIHKQKPPTSMGLVAKAQKEMVAQLEKFAELDPPDKGRYQFALDQAIETTKDSVEINEQDLKTRTHDVEMREAELKKQREELLTPQGKEEAQKQQTRIASEKEGVAPGKKKPSLLKPGEKLGESIPDPKSSKDDKDGKKK</sequence>
<feature type="compositionally biased region" description="Basic and acidic residues" evidence="1">
    <location>
        <begin position="166"/>
        <end position="180"/>
    </location>
</feature>
<dbReference type="KEGG" id="pfer:IRI77_32050"/>
<dbReference type="EMBL" id="CP063849">
    <property type="protein sequence ID" value="QOY87347.1"/>
    <property type="molecule type" value="Genomic_DNA"/>
</dbReference>